<keyword evidence="3" id="KW-1003">Cell membrane</keyword>
<comment type="similarity">
    <text evidence="2 5">Belongs to the band 7/mec-2 family. Flotillin subfamily.</text>
</comment>
<dbReference type="OrthoDB" id="6080404at2759"/>
<feature type="domain" description="Band 7" evidence="6">
    <location>
        <begin position="5"/>
        <end position="183"/>
    </location>
</feature>
<dbReference type="InterPro" id="IPR036013">
    <property type="entry name" value="Band_7/SPFH_dom_sf"/>
</dbReference>
<dbReference type="PANTHER" id="PTHR13806">
    <property type="entry name" value="FLOTILLIN-RELATED"/>
    <property type="match status" value="1"/>
</dbReference>
<evidence type="ECO:0000313" key="7">
    <source>
        <dbReference type="EMBL" id="KAG0269780.1"/>
    </source>
</evidence>
<dbReference type="GO" id="GO:0044853">
    <property type="term" value="C:plasma membrane raft"/>
    <property type="evidence" value="ECO:0007669"/>
    <property type="project" value="TreeGrafter"/>
</dbReference>
<dbReference type="SUPFAM" id="SSF117892">
    <property type="entry name" value="Band 7/SPFH domain"/>
    <property type="match status" value="1"/>
</dbReference>
<dbReference type="PANTHER" id="PTHR13806:SF31">
    <property type="entry name" value="FLOTILLIN-LIKE PROTEIN 1-RELATED"/>
    <property type="match status" value="1"/>
</dbReference>
<proteinExistence type="inferred from homology"/>
<evidence type="ECO:0000256" key="5">
    <source>
        <dbReference type="RuleBase" id="RU366054"/>
    </source>
</evidence>
<comment type="caution">
    <text evidence="7">The sequence shown here is derived from an EMBL/GenBank/DDBJ whole genome shotgun (WGS) entry which is preliminary data.</text>
</comment>
<reference evidence="7" key="1">
    <citation type="journal article" date="2020" name="Fungal Divers.">
        <title>Resolving the Mortierellaceae phylogeny through synthesis of multi-gene phylogenetics and phylogenomics.</title>
        <authorList>
            <person name="Vandepol N."/>
            <person name="Liber J."/>
            <person name="Desiro A."/>
            <person name="Na H."/>
            <person name="Kennedy M."/>
            <person name="Barry K."/>
            <person name="Grigoriev I.V."/>
            <person name="Miller A.N."/>
            <person name="O'Donnell K."/>
            <person name="Stajich J.E."/>
            <person name="Bonito G."/>
        </authorList>
    </citation>
    <scope>NUCLEOTIDE SEQUENCE</scope>
    <source>
        <strain evidence="7">BC1065</strain>
    </source>
</reference>
<comment type="subcellular location">
    <subcellularLocation>
        <location evidence="1">Cell membrane</location>
    </subcellularLocation>
</comment>
<dbReference type="EMBL" id="JAAAJB010000018">
    <property type="protein sequence ID" value="KAG0269780.1"/>
    <property type="molecule type" value="Genomic_DNA"/>
</dbReference>
<sequence>MYRVAKANEYLIITGIGIEDVKLAKKAWILPGQRSTTFSIAPVNYSFDVHAMSSEKLPFILPAVFTIGPRDDEANLKIYGKLLSEVAQDSQELHDLLKGVIEGETRVLAAGMTMEQIFQGTKEFKQQVYDKVQTELEHFGLRIYNSNIKQLVDVKGKEYFSFMGQKIQQEVANQAKVDVAEAKLKGDTGAKERAGLTLRNAARVDAETKIFELEQEGLRKQRQAKIEAQTTMYANERQVELAEANAVLATKRAAYAQQTKIAEVEATKTADIREAELTKTLEIRRAEAEMERLRASTLAKAQVDYEITVQQANAKLYEQQKQAEASRYAREAEAEAKLFEQQKEAEGIRAMSEAKADYIGRMLSAFGGNHVALQQFLMLERGTYTELASINATAVKGLQPKISVWSGAHGGGSGSGGQGGLAPEANAIKDIYTLLPPLHATIEEQTGIKMPMNNVYTAVQPRH</sequence>
<keyword evidence="8" id="KW-1185">Reference proteome</keyword>
<keyword evidence="4" id="KW-0472">Membrane</keyword>
<evidence type="ECO:0000256" key="4">
    <source>
        <dbReference type="ARBA" id="ARBA00023136"/>
    </source>
</evidence>
<evidence type="ECO:0000256" key="1">
    <source>
        <dbReference type="ARBA" id="ARBA00004236"/>
    </source>
</evidence>
<gene>
    <name evidence="7" type="ORF">DFQ27_002196</name>
</gene>
<name>A0A9P6UCZ8_9FUNG</name>
<evidence type="ECO:0000256" key="2">
    <source>
        <dbReference type="ARBA" id="ARBA00007161"/>
    </source>
</evidence>
<dbReference type="CDD" id="cd03399">
    <property type="entry name" value="SPFH_flotillin"/>
    <property type="match status" value="1"/>
</dbReference>
<dbReference type="InterPro" id="IPR001107">
    <property type="entry name" value="Band_7"/>
</dbReference>
<accession>A0A9P6UCZ8</accession>
<dbReference type="Pfam" id="PF01145">
    <property type="entry name" value="Band_7"/>
    <property type="match status" value="1"/>
</dbReference>
<organism evidence="7 8">
    <name type="scientific">Actinomortierella ambigua</name>
    <dbReference type="NCBI Taxonomy" id="1343610"/>
    <lineage>
        <taxon>Eukaryota</taxon>
        <taxon>Fungi</taxon>
        <taxon>Fungi incertae sedis</taxon>
        <taxon>Mucoromycota</taxon>
        <taxon>Mortierellomycotina</taxon>
        <taxon>Mortierellomycetes</taxon>
        <taxon>Mortierellales</taxon>
        <taxon>Mortierellaceae</taxon>
        <taxon>Actinomortierella</taxon>
    </lineage>
</organism>
<evidence type="ECO:0000259" key="6">
    <source>
        <dbReference type="Pfam" id="PF01145"/>
    </source>
</evidence>
<dbReference type="InterPro" id="IPR027705">
    <property type="entry name" value="Flotillin_fam"/>
</dbReference>
<evidence type="ECO:0000313" key="8">
    <source>
        <dbReference type="Proteomes" id="UP000807716"/>
    </source>
</evidence>
<evidence type="ECO:0000256" key="3">
    <source>
        <dbReference type="ARBA" id="ARBA00022475"/>
    </source>
</evidence>
<dbReference type="AlphaFoldDB" id="A0A9P6UCZ8"/>
<protein>
    <recommendedName>
        <fullName evidence="6">Band 7 domain-containing protein</fullName>
    </recommendedName>
</protein>
<dbReference type="Gene3D" id="3.30.479.30">
    <property type="entry name" value="Band 7 domain"/>
    <property type="match status" value="1"/>
</dbReference>
<dbReference type="Proteomes" id="UP000807716">
    <property type="component" value="Unassembled WGS sequence"/>
</dbReference>